<name>A0A9N9Z5Q0_9HYPO</name>
<keyword evidence="8" id="KW-1185">Reference proteome</keyword>
<dbReference type="GO" id="GO:0008441">
    <property type="term" value="F:3'(2'),5'-bisphosphate nucleotidase activity"/>
    <property type="evidence" value="ECO:0007669"/>
    <property type="project" value="TreeGrafter"/>
</dbReference>
<dbReference type="InterPro" id="IPR051090">
    <property type="entry name" value="Inositol_monoP_superfamily"/>
</dbReference>
<dbReference type="InterPro" id="IPR000760">
    <property type="entry name" value="Inositol_monophosphatase-like"/>
</dbReference>
<evidence type="ECO:0000256" key="1">
    <source>
        <dbReference type="ARBA" id="ARBA00001946"/>
    </source>
</evidence>
<keyword evidence="4" id="KW-0378">Hydrolase</keyword>
<gene>
    <name evidence="7" type="ORF">CSOL1703_00001468</name>
</gene>
<feature type="binding site" evidence="6">
    <location>
        <position position="295"/>
    </location>
    <ligand>
        <name>Mg(2+)</name>
        <dbReference type="ChEBI" id="CHEBI:18420"/>
        <label>1</label>
        <note>catalytic</note>
    </ligand>
</feature>
<evidence type="ECO:0000256" key="4">
    <source>
        <dbReference type="ARBA" id="ARBA00022801"/>
    </source>
</evidence>
<dbReference type="PRINTS" id="PR00377">
    <property type="entry name" value="IMPHPHTASES"/>
</dbReference>
<feature type="binding site" evidence="6">
    <location>
        <position position="139"/>
    </location>
    <ligand>
        <name>Mg(2+)</name>
        <dbReference type="ChEBI" id="CHEBI:18420"/>
        <label>1</label>
        <note>catalytic</note>
    </ligand>
</feature>
<keyword evidence="3 6" id="KW-0479">Metal-binding</keyword>
<dbReference type="PANTHER" id="PTHR43200:SF2">
    <property type="entry name" value="3'(2'),5'-BISPHOSPHATE NUCLEOTIDASE"/>
    <property type="match status" value="1"/>
</dbReference>
<proteinExistence type="inferred from homology"/>
<comment type="cofactor">
    <cofactor evidence="1 6">
        <name>Mg(2+)</name>
        <dbReference type="ChEBI" id="CHEBI:18420"/>
    </cofactor>
</comment>
<evidence type="ECO:0000256" key="2">
    <source>
        <dbReference type="ARBA" id="ARBA00009759"/>
    </source>
</evidence>
<organism evidence="7 8">
    <name type="scientific">Clonostachys solani</name>
    <dbReference type="NCBI Taxonomy" id="160281"/>
    <lineage>
        <taxon>Eukaryota</taxon>
        <taxon>Fungi</taxon>
        <taxon>Dikarya</taxon>
        <taxon>Ascomycota</taxon>
        <taxon>Pezizomycotina</taxon>
        <taxon>Sordariomycetes</taxon>
        <taxon>Hypocreomycetidae</taxon>
        <taxon>Hypocreales</taxon>
        <taxon>Bionectriaceae</taxon>
        <taxon>Clonostachys</taxon>
    </lineage>
</organism>
<reference evidence="7" key="1">
    <citation type="submission" date="2021-10" db="EMBL/GenBank/DDBJ databases">
        <authorList>
            <person name="Piombo E."/>
        </authorList>
    </citation>
    <scope>NUCLEOTIDE SEQUENCE</scope>
</reference>
<dbReference type="PANTHER" id="PTHR43200">
    <property type="entry name" value="PHOSPHATASE"/>
    <property type="match status" value="1"/>
</dbReference>
<sequence>MAAFSPFARERAVAEAAVLRAALLTKKIQEKARGVAKGDKSPVTEADFAAQALMISALQDAFPKDSFVGEEDSTVLRANEQLLQEVYKHVASAPDVANPETGSKFAKPSDHEDMLSLIDRGGKGTGGPNGRFWGMDPVDGTKTFLLGHQYAISLALIENGQQVVGVLCCPNLKLRNGRVVEESVDKDGLGIMLSAVKGKGVSVRYLSRSPELPQATRLERLRGPAELKDLHIVDSRSSTALRHDVVEQLAEKFGASYPGTEVWSSHVRYATLILGGGDAQVRVPARPGLPVYIWDHAGTQLIFTEAGGKITDLDGKPMDFSAGRELSNNRGMIIAREAVHADILSGISQLLAKPS</sequence>
<dbReference type="GO" id="GO:0046872">
    <property type="term" value="F:metal ion binding"/>
    <property type="evidence" value="ECO:0007669"/>
    <property type="project" value="UniProtKB-KW"/>
</dbReference>
<keyword evidence="5 6" id="KW-0460">Magnesium</keyword>
<dbReference type="Pfam" id="PF00459">
    <property type="entry name" value="Inositol_P"/>
    <property type="match status" value="1"/>
</dbReference>
<accession>A0A9N9Z5Q0</accession>
<dbReference type="CDD" id="cd01517">
    <property type="entry name" value="PAP_phosphatase"/>
    <property type="match status" value="1"/>
</dbReference>
<comment type="similarity">
    <text evidence="2">Belongs to the inositol monophosphatase superfamily.</text>
</comment>
<evidence type="ECO:0000256" key="5">
    <source>
        <dbReference type="ARBA" id="ARBA00022842"/>
    </source>
</evidence>
<dbReference type="SUPFAM" id="SSF56655">
    <property type="entry name" value="Carbohydrate phosphatase"/>
    <property type="match status" value="1"/>
</dbReference>
<evidence type="ECO:0000256" key="6">
    <source>
        <dbReference type="PIRSR" id="PIRSR600760-2"/>
    </source>
</evidence>
<dbReference type="OrthoDB" id="411145at2759"/>
<comment type="caution">
    <text evidence="7">The sequence shown here is derived from an EMBL/GenBank/DDBJ whole genome shotgun (WGS) entry which is preliminary data.</text>
</comment>
<dbReference type="AlphaFoldDB" id="A0A9N9Z5Q0"/>
<evidence type="ECO:0000256" key="3">
    <source>
        <dbReference type="ARBA" id="ARBA00022723"/>
    </source>
</evidence>
<dbReference type="GO" id="GO:0000103">
    <property type="term" value="P:sulfate assimilation"/>
    <property type="evidence" value="ECO:0007669"/>
    <property type="project" value="TreeGrafter"/>
</dbReference>
<dbReference type="EMBL" id="CABFOC020000035">
    <property type="protein sequence ID" value="CAH0049511.1"/>
    <property type="molecule type" value="Genomic_DNA"/>
</dbReference>
<protein>
    <recommendedName>
        <fullName evidence="9">3'(2'),5'-bisphosphate nucleotidase</fullName>
    </recommendedName>
</protein>
<feature type="binding site" evidence="6">
    <location>
        <position position="136"/>
    </location>
    <ligand>
        <name>Mg(2+)</name>
        <dbReference type="ChEBI" id="CHEBI:18420"/>
        <label>1</label>
        <note>catalytic</note>
    </ligand>
</feature>
<dbReference type="Gene3D" id="3.30.540.10">
    <property type="entry name" value="Fructose-1,6-Bisphosphatase, subunit A, domain 1"/>
    <property type="match status" value="1"/>
</dbReference>
<feature type="binding site" evidence="6">
    <location>
        <position position="70"/>
    </location>
    <ligand>
        <name>Mg(2+)</name>
        <dbReference type="ChEBI" id="CHEBI:18420"/>
        <label>1</label>
        <note>catalytic</note>
    </ligand>
</feature>
<evidence type="ECO:0000313" key="7">
    <source>
        <dbReference type="EMBL" id="CAH0049511.1"/>
    </source>
</evidence>
<dbReference type="Proteomes" id="UP000775872">
    <property type="component" value="Unassembled WGS sequence"/>
</dbReference>
<evidence type="ECO:0000313" key="8">
    <source>
        <dbReference type="Proteomes" id="UP000775872"/>
    </source>
</evidence>
<evidence type="ECO:0008006" key="9">
    <source>
        <dbReference type="Google" id="ProtNLM"/>
    </source>
</evidence>
<dbReference type="Gene3D" id="3.40.190.80">
    <property type="match status" value="1"/>
</dbReference>